<sequence length="96" mass="11278">MKEQEKVVDLLQEIKVLLSHKKKVMNVEDLSVYTGLSKSKIYKLTHLQLIPMGSNPNIRQKFFDRDKIDAWLLGEPDLSDQHIEEQFNKTLLKNKK</sequence>
<gene>
    <name evidence="1" type="ORF">SAMN04487907_101469</name>
</gene>
<dbReference type="OrthoDB" id="597977at2"/>
<reference evidence="2" key="1">
    <citation type="submission" date="2016-10" db="EMBL/GenBank/DDBJ databases">
        <authorList>
            <person name="Varghese N."/>
            <person name="Submissions S."/>
        </authorList>
    </citation>
    <scope>NUCLEOTIDE SEQUENCE [LARGE SCALE GENOMIC DNA]</scope>
    <source>
        <strain evidence="2">DSM 24499</strain>
    </source>
</reference>
<dbReference type="RefSeq" id="WP_092539776.1">
    <property type="nucleotide sequence ID" value="NZ_FOKV01000001.1"/>
</dbReference>
<proteinExistence type="predicted"/>
<protein>
    <recommendedName>
        <fullName evidence="3">Helix-turn-helix domain-containing protein</fullName>
    </recommendedName>
</protein>
<organism evidence="1 2">
    <name type="scientific">Zunongwangia mangrovi</name>
    <dbReference type="NCBI Taxonomy" id="1334022"/>
    <lineage>
        <taxon>Bacteria</taxon>
        <taxon>Pseudomonadati</taxon>
        <taxon>Bacteroidota</taxon>
        <taxon>Flavobacteriia</taxon>
        <taxon>Flavobacteriales</taxon>
        <taxon>Flavobacteriaceae</taxon>
        <taxon>Zunongwangia</taxon>
    </lineage>
</organism>
<dbReference type="AlphaFoldDB" id="A0A1I1DS02"/>
<dbReference type="EMBL" id="FOKV01000001">
    <property type="protein sequence ID" value="SFB75818.1"/>
    <property type="molecule type" value="Genomic_DNA"/>
</dbReference>
<keyword evidence="2" id="KW-1185">Reference proteome</keyword>
<dbReference type="Proteomes" id="UP000199438">
    <property type="component" value="Unassembled WGS sequence"/>
</dbReference>
<name>A0A1I1DS02_9FLAO</name>
<accession>A0A1I1DS02</accession>
<dbReference type="STRING" id="1334022.SAMN04487907_101469"/>
<evidence type="ECO:0000313" key="1">
    <source>
        <dbReference type="EMBL" id="SFB75818.1"/>
    </source>
</evidence>
<evidence type="ECO:0008006" key="3">
    <source>
        <dbReference type="Google" id="ProtNLM"/>
    </source>
</evidence>
<evidence type="ECO:0000313" key="2">
    <source>
        <dbReference type="Proteomes" id="UP000199438"/>
    </source>
</evidence>